<dbReference type="EMBL" id="DS113526">
    <property type="protein sequence ID" value="EAY02751.1"/>
    <property type="molecule type" value="Genomic_DNA"/>
</dbReference>
<proteinExistence type="predicted"/>
<name>A2EX92_TRIV3</name>
<accession>A2EX92</accession>
<feature type="region of interest" description="Disordered" evidence="1">
    <location>
        <begin position="1"/>
        <end position="40"/>
    </location>
</feature>
<organism evidence="2 3">
    <name type="scientific">Trichomonas vaginalis (strain ATCC PRA-98 / G3)</name>
    <dbReference type="NCBI Taxonomy" id="412133"/>
    <lineage>
        <taxon>Eukaryota</taxon>
        <taxon>Metamonada</taxon>
        <taxon>Parabasalia</taxon>
        <taxon>Trichomonadida</taxon>
        <taxon>Trichomonadidae</taxon>
        <taxon>Trichomonas</taxon>
    </lineage>
</organism>
<dbReference type="VEuPathDB" id="TrichDB:TVAGG3_0503390"/>
<dbReference type="KEGG" id="tva:4760591"/>
<evidence type="ECO:0000313" key="3">
    <source>
        <dbReference type="Proteomes" id="UP000001542"/>
    </source>
</evidence>
<sequence length="223" mass="25350">METEDFDSEQLNESSINDESDEVRYVPFYSSPGNSDNEEKILQNDFSDESIDDEPILNIKIQPKPILKNSKVAFQKSITSKPKIPEVDSQISLITNSKLLDSQEVPVKWLSFYNEVQNAKMQALSYLDPEEKVNFMKKNHIEFNNYVPKRNSNSISSIRTSKLSENRKTPLKGIIPNNSNSSLNQDDNDLDSSGLIESLYNNLRNLDNSGSDDDKGFKIMLSD</sequence>
<keyword evidence="3" id="KW-1185">Reference proteome</keyword>
<dbReference type="AlphaFoldDB" id="A2EX92"/>
<feature type="region of interest" description="Disordered" evidence="1">
    <location>
        <begin position="167"/>
        <end position="188"/>
    </location>
</feature>
<evidence type="ECO:0000256" key="1">
    <source>
        <dbReference type="SAM" id="MobiDB-lite"/>
    </source>
</evidence>
<dbReference type="RefSeq" id="XP_001314974.1">
    <property type="nucleotide sequence ID" value="XM_001314939.1"/>
</dbReference>
<evidence type="ECO:0000313" key="2">
    <source>
        <dbReference type="EMBL" id="EAY02751.1"/>
    </source>
</evidence>
<dbReference type="InParanoid" id="A2EX92"/>
<protein>
    <submittedName>
        <fullName evidence="2">Uncharacterized protein</fullName>
    </submittedName>
</protein>
<gene>
    <name evidence="2" type="ORF">TVAG_466110</name>
</gene>
<feature type="compositionally biased region" description="Acidic residues" evidence="1">
    <location>
        <begin position="1"/>
        <end position="21"/>
    </location>
</feature>
<reference evidence="2" key="2">
    <citation type="journal article" date="2007" name="Science">
        <title>Draft genome sequence of the sexually transmitted pathogen Trichomonas vaginalis.</title>
        <authorList>
            <person name="Carlton J.M."/>
            <person name="Hirt R.P."/>
            <person name="Silva J.C."/>
            <person name="Delcher A.L."/>
            <person name="Schatz M."/>
            <person name="Zhao Q."/>
            <person name="Wortman J.R."/>
            <person name="Bidwell S.L."/>
            <person name="Alsmark U.C.M."/>
            <person name="Besteiro S."/>
            <person name="Sicheritz-Ponten T."/>
            <person name="Noel C.J."/>
            <person name="Dacks J.B."/>
            <person name="Foster P.G."/>
            <person name="Simillion C."/>
            <person name="Van de Peer Y."/>
            <person name="Miranda-Saavedra D."/>
            <person name="Barton G.J."/>
            <person name="Westrop G.D."/>
            <person name="Mueller S."/>
            <person name="Dessi D."/>
            <person name="Fiori P.L."/>
            <person name="Ren Q."/>
            <person name="Paulsen I."/>
            <person name="Zhang H."/>
            <person name="Bastida-Corcuera F.D."/>
            <person name="Simoes-Barbosa A."/>
            <person name="Brown M.T."/>
            <person name="Hayes R.D."/>
            <person name="Mukherjee M."/>
            <person name="Okumura C.Y."/>
            <person name="Schneider R."/>
            <person name="Smith A.J."/>
            <person name="Vanacova S."/>
            <person name="Villalvazo M."/>
            <person name="Haas B.J."/>
            <person name="Pertea M."/>
            <person name="Feldblyum T.V."/>
            <person name="Utterback T.R."/>
            <person name="Shu C.L."/>
            <person name="Osoegawa K."/>
            <person name="de Jong P.J."/>
            <person name="Hrdy I."/>
            <person name="Horvathova L."/>
            <person name="Zubacova Z."/>
            <person name="Dolezal P."/>
            <person name="Malik S.B."/>
            <person name="Logsdon J.M. Jr."/>
            <person name="Henze K."/>
            <person name="Gupta A."/>
            <person name="Wang C.C."/>
            <person name="Dunne R.L."/>
            <person name="Upcroft J.A."/>
            <person name="Upcroft P."/>
            <person name="White O."/>
            <person name="Salzberg S.L."/>
            <person name="Tang P."/>
            <person name="Chiu C.-H."/>
            <person name="Lee Y.-S."/>
            <person name="Embley T.M."/>
            <person name="Coombs G.H."/>
            <person name="Mottram J.C."/>
            <person name="Tachezy J."/>
            <person name="Fraser-Liggett C.M."/>
            <person name="Johnson P.J."/>
        </authorList>
    </citation>
    <scope>NUCLEOTIDE SEQUENCE [LARGE SCALE GENOMIC DNA]</scope>
    <source>
        <strain evidence="2">G3</strain>
    </source>
</reference>
<dbReference type="Proteomes" id="UP000001542">
    <property type="component" value="Unassembled WGS sequence"/>
</dbReference>
<dbReference type="VEuPathDB" id="TrichDB:TVAG_466110"/>
<reference evidence="2" key="1">
    <citation type="submission" date="2006-10" db="EMBL/GenBank/DDBJ databases">
        <authorList>
            <person name="Amadeo P."/>
            <person name="Zhao Q."/>
            <person name="Wortman J."/>
            <person name="Fraser-Liggett C."/>
            <person name="Carlton J."/>
        </authorList>
    </citation>
    <scope>NUCLEOTIDE SEQUENCE</scope>
    <source>
        <strain evidence="2">G3</strain>
    </source>
</reference>